<name>A0A1B6W090_9NEIS</name>
<keyword evidence="1" id="KW-1133">Transmembrane helix</keyword>
<feature type="transmembrane region" description="Helical" evidence="1">
    <location>
        <begin position="71"/>
        <end position="91"/>
    </location>
</feature>
<dbReference type="AlphaFoldDB" id="A0A1B6W090"/>
<gene>
    <name evidence="2" type="ORF">A7Q00_03440</name>
</gene>
<evidence type="ECO:0000313" key="3">
    <source>
        <dbReference type="Proteomes" id="UP000077726"/>
    </source>
</evidence>
<evidence type="ECO:0000256" key="1">
    <source>
        <dbReference type="SAM" id="Phobius"/>
    </source>
</evidence>
<protein>
    <submittedName>
        <fullName evidence="2">Uncharacterized protein</fullName>
    </submittedName>
</protein>
<dbReference type="Proteomes" id="UP000077726">
    <property type="component" value="Unassembled WGS sequence"/>
</dbReference>
<keyword evidence="1" id="KW-0812">Transmembrane</keyword>
<dbReference type="RefSeq" id="WP_064089237.1">
    <property type="nucleotide sequence ID" value="NZ_LXSQ01000008.1"/>
</dbReference>
<sequence>MPAQLNAPPAPHPLWRDLLPTLLAGGFVAWFAGQPGYGFSLELFLPLIALSRLWRTAKALRPPRRELRRQLAICGLWLLLLGGLAVLHRHYVRLAREEAEQLLGQILSRQQPNGSFAPMPLTTSPRWRIRYGVNEGKPFLHYSDTYNVFDVQIYDFEQRRWQHRAD</sequence>
<reference evidence="3" key="1">
    <citation type="submission" date="2016-05" db="EMBL/GenBank/DDBJ databases">
        <title>Draft genome of Corynebacterium afermentans subsp. afermentans LCDC 88199T.</title>
        <authorList>
            <person name="Bernier A.-M."/>
            <person name="Bernard K."/>
        </authorList>
    </citation>
    <scope>NUCLEOTIDE SEQUENCE [LARGE SCALE GENOMIC DNA]</scope>
    <source>
        <strain evidence="3">NML130454</strain>
    </source>
</reference>
<feature type="transmembrane region" description="Helical" evidence="1">
    <location>
        <begin position="27"/>
        <end position="50"/>
    </location>
</feature>
<dbReference type="OrthoDB" id="9824833at2"/>
<accession>A0A1B6W090</accession>
<organism evidence="2 3">
    <name type="scientific">Eikenella halliae</name>
    <dbReference type="NCBI Taxonomy" id="1795832"/>
    <lineage>
        <taxon>Bacteria</taxon>
        <taxon>Pseudomonadati</taxon>
        <taxon>Pseudomonadota</taxon>
        <taxon>Betaproteobacteria</taxon>
        <taxon>Neisseriales</taxon>
        <taxon>Neisseriaceae</taxon>
        <taxon>Eikenella</taxon>
    </lineage>
</organism>
<evidence type="ECO:0000313" key="2">
    <source>
        <dbReference type="EMBL" id="OAM44030.1"/>
    </source>
</evidence>
<keyword evidence="3" id="KW-1185">Reference proteome</keyword>
<keyword evidence="1" id="KW-0472">Membrane</keyword>
<comment type="caution">
    <text evidence="2">The sequence shown here is derived from an EMBL/GenBank/DDBJ whole genome shotgun (WGS) entry which is preliminary data.</text>
</comment>
<dbReference type="STRING" id="1795832.A7Q00_03440"/>
<proteinExistence type="predicted"/>
<dbReference type="EMBL" id="LXSQ01000008">
    <property type="protein sequence ID" value="OAM44030.1"/>
    <property type="molecule type" value="Genomic_DNA"/>
</dbReference>